<dbReference type="Pfam" id="PF00494">
    <property type="entry name" value="SQS_PSY"/>
    <property type="match status" value="1"/>
</dbReference>
<dbReference type="EMBL" id="JAPCWZ010000010">
    <property type="protein sequence ID" value="KAK8849092.1"/>
    <property type="molecule type" value="Genomic_DNA"/>
</dbReference>
<gene>
    <name evidence="2" type="ORF">PGQ11_015572</name>
</gene>
<name>A0ABR2HN86_9PEZI</name>
<feature type="region of interest" description="Disordered" evidence="1">
    <location>
        <begin position="297"/>
        <end position="320"/>
    </location>
</feature>
<comment type="caution">
    <text evidence="2">The sequence shown here is derived from an EMBL/GenBank/DDBJ whole genome shotgun (WGS) entry which is preliminary data.</text>
</comment>
<evidence type="ECO:0000313" key="3">
    <source>
        <dbReference type="Proteomes" id="UP001390339"/>
    </source>
</evidence>
<keyword evidence="3" id="KW-1185">Reference proteome</keyword>
<evidence type="ECO:0000256" key="1">
    <source>
        <dbReference type="SAM" id="MobiDB-lite"/>
    </source>
</evidence>
<sequence length="375" mass="42385">MYRVRIARQQAQQWPKALQQGAYSKRSYVTNAEIESARKYCVDQLRKSDYDSYLIRNFIPKFRQDAYDALRAFNLELVRLPELVSNPTIGQMRMQFWRDAVNNTFAGKPPKGQPIMILLHKVLRDLAEQFPGPGEISPNSIKFWMLRVIGTREKYMDNRPFTDLAALEEYAENTYSTLMYSTLAALPIQSMHVDHLASHIGKACGIVAVLRGVPFLAAPSPPVQSPSGTDVVGGGRNPVLLLPLDVMAEAGLREEDVYRQGPQAEGFQDAIFKVATRANDHLITAREMLKKLQAGEDPGHEYEHQGEAEHNHIMEDSGDSTKRDIRRGFGVLLEGVPASDYLARLEATNFDPFAVRSGGWKLPWRIWRAMKTQKL</sequence>
<dbReference type="Gene3D" id="1.10.600.10">
    <property type="entry name" value="Farnesyl Diphosphate Synthase"/>
    <property type="match status" value="1"/>
</dbReference>
<proteinExistence type="predicted"/>
<protein>
    <submittedName>
        <fullName evidence="2">Squalene/phytoene synthase</fullName>
    </submittedName>
</protein>
<evidence type="ECO:0000313" key="2">
    <source>
        <dbReference type="EMBL" id="KAK8849092.1"/>
    </source>
</evidence>
<dbReference type="SUPFAM" id="SSF48576">
    <property type="entry name" value="Terpenoid synthases"/>
    <property type="match status" value="1"/>
</dbReference>
<reference evidence="2 3" key="1">
    <citation type="journal article" date="2024" name="IMA Fungus">
        <title>Apiospora arundinis, a panoply of carbohydrate-active enzymes and secondary metabolites.</title>
        <authorList>
            <person name="Sorensen T."/>
            <person name="Petersen C."/>
            <person name="Muurmann A.T."/>
            <person name="Christiansen J.V."/>
            <person name="Brundto M.L."/>
            <person name="Overgaard C.K."/>
            <person name="Boysen A.T."/>
            <person name="Wollenberg R.D."/>
            <person name="Larsen T.O."/>
            <person name="Sorensen J.L."/>
            <person name="Nielsen K.L."/>
            <person name="Sondergaard T.E."/>
        </authorList>
    </citation>
    <scope>NUCLEOTIDE SEQUENCE [LARGE SCALE GENOMIC DNA]</scope>
    <source>
        <strain evidence="2 3">AAU 773</strain>
    </source>
</reference>
<dbReference type="InterPro" id="IPR008949">
    <property type="entry name" value="Isoprenoid_synthase_dom_sf"/>
</dbReference>
<dbReference type="Proteomes" id="UP001390339">
    <property type="component" value="Unassembled WGS sequence"/>
</dbReference>
<dbReference type="InterPro" id="IPR002060">
    <property type="entry name" value="Squ/phyt_synthse"/>
</dbReference>
<organism evidence="2 3">
    <name type="scientific">Apiospora arundinis</name>
    <dbReference type="NCBI Taxonomy" id="335852"/>
    <lineage>
        <taxon>Eukaryota</taxon>
        <taxon>Fungi</taxon>
        <taxon>Dikarya</taxon>
        <taxon>Ascomycota</taxon>
        <taxon>Pezizomycotina</taxon>
        <taxon>Sordariomycetes</taxon>
        <taxon>Xylariomycetidae</taxon>
        <taxon>Amphisphaeriales</taxon>
        <taxon>Apiosporaceae</taxon>
        <taxon>Apiospora</taxon>
    </lineage>
</organism>
<accession>A0ABR2HN86</accession>